<sequence>MAAPNGPNQLATRVIDDLIAFSGETEADGYMVFFKQQQISNLRGFINRMHEEAKTARNEIGQITALIAEMEASGAEEHHDHLIDLRADREATRTKLEGLEALIKDAGEQVEIKEEEVEQLNG</sequence>
<accession>A0A2U1L081</accession>
<dbReference type="EMBL" id="PKPP01012438">
    <property type="protein sequence ID" value="PWA42389.1"/>
    <property type="molecule type" value="Genomic_DNA"/>
</dbReference>
<evidence type="ECO:0000313" key="4">
    <source>
        <dbReference type="Proteomes" id="UP000245207"/>
    </source>
</evidence>
<gene>
    <name evidence="3" type="ORF">CTI12_AA508740</name>
    <name evidence="2" type="ORF">CTI12_AA544700</name>
</gene>
<protein>
    <submittedName>
        <fullName evidence="2">Uncharacterized protein</fullName>
    </submittedName>
</protein>
<evidence type="ECO:0000256" key="1">
    <source>
        <dbReference type="SAM" id="Coils"/>
    </source>
</evidence>
<dbReference type="Proteomes" id="UP000245207">
    <property type="component" value="Unassembled WGS sequence"/>
</dbReference>
<comment type="caution">
    <text evidence="2">The sequence shown here is derived from an EMBL/GenBank/DDBJ whole genome shotgun (WGS) entry which is preliminary data.</text>
</comment>
<keyword evidence="1" id="KW-0175">Coiled coil</keyword>
<evidence type="ECO:0000313" key="2">
    <source>
        <dbReference type="EMBL" id="PWA42389.1"/>
    </source>
</evidence>
<reference evidence="2 4" key="1">
    <citation type="journal article" date="2018" name="Mol. Plant">
        <title>The genome of Artemisia annua provides insight into the evolution of Asteraceae family and artemisinin biosynthesis.</title>
        <authorList>
            <person name="Shen Q."/>
            <person name="Zhang L."/>
            <person name="Liao Z."/>
            <person name="Wang S."/>
            <person name="Yan T."/>
            <person name="Shi P."/>
            <person name="Liu M."/>
            <person name="Fu X."/>
            <person name="Pan Q."/>
            <person name="Wang Y."/>
            <person name="Lv Z."/>
            <person name="Lu X."/>
            <person name="Zhang F."/>
            <person name="Jiang W."/>
            <person name="Ma Y."/>
            <person name="Chen M."/>
            <person name="Hao X."/>
            <person name="Li L."/>
            <person name="Tang Y."/>
            <person name="Lv G."/>
            <person name="Zhou Y."/>
            <person name="Sun X."/>
            <person name="Brodelius P.E."/>
            <person name="Rose J.K.C."/>
            <person name="Tang K."/>
        </authorList>
    </citation>
    <scope>NUCLEOTIDE SEQUENCE [LARGE SCALE GENOMIC DNA]</scope>
    <source>
        <strain evidence="4">cv. Huhao1</strain>
        <tissue evidence="2">Leaf</tissue>
    </source>
</reference>
<feature type="coiled-coil region" evidence="1">
    <location>
        <begin position="82"/>
        <end position="116"/>
    </location>
</feature>
<dbReference type="AlphaFoldDB" id="A0A2U1L081"/>
<organism evidence="2 4">
    <name type="scientific">Artemisia annua</name>
    <name type="common">Sweet wormwood</name>
    <dbReference type="NCBI Taxonomy" id="35608"/>
    <lineage>
        <taxon>Eukaryota</taxon>
        <taxon>Viridiplantae</taxon>
        <taxon>Streptophyta</taxon>
        <taxon>Embryophyta</taxon>
        <taxon>Tracheophyta</taxon>
        <taxon>Spermatophyta</taxon>
        <taxon>Magnoliopsida</taxon>
        <taxon>eudicotyledons</taxon>
        <taxon>Gunneridae</taxon>
        <taxon>Pentapetalae</taxon>
        <taxon>asterids</taxon>
        <taxon>campanulids</taxon>
        <taxon>Asterales</taxon>
        <taxon>Asteraceae</taxon>
        <taxon>Asteroideae</taxon>
        <taxon>Anthemideae</taxon>
        <taxon>Artemisiinae</taxon>
        <taxon>Artemisia</taxon>
    </lineage>
</organism>
<proteinExistence type="predicted"/>
<evidence type="ECO:0000313" key="3">
    <source>
        <dbReference type="EMBL" id="PWA46782.1"/>
    </source>
</evidence>
<dbReference type="EMBL" id="PKPP01010109">
    <property type="protein sequence ID" value="PWA46782.1"/>
    <property type="molecule type" value="Genomic_DNA"/>
</dbReference>
<keyword evidence="4" id="KW-1185">Reference proteome</keyword>
<name>A0A2U1L081_ARTAN</name>